<dbReference type="EMBL" id="CAJVQC010039385">
    <property type="protein sequence ID" value="CAG8768417.1"/>
    <property type="molecule type" value="Genomic_DNA"/>
</dbReference>
<keyword evidence="2" id="KW-1185">Reference proteome</keyword>
<accession>A0ACA9QXD8</accession>
<dbReference type="Proteomes" id="UP000789920">
    <property type="component" value="Unassembled WGS sequence"/>
</dbReference>
<reference evidence="1" key="1">
    <citation type="submission" date="2021-06" db="EMBL/GenBank/DDBJ databases">
        <authorList>
            <person name="Kallberg Y."/>
            <person name="Tangrot J."/>
            <person name="Rosling A."/>
        </authorList>
    </citation>
    <scope>NUCLEOTIDE SEQUENCE</scope>
    <source>
        <strain evidence="1">MA461A</strain>
    </source>
</reference>
<evidence type="ECO:0000313" key="2">
    <source>
        <dbReference type="Proteomes" id="UP000789920"/>
    </source>
</evidence>
<comment type="caution">
    <text evidence="1">The sequence shown here is derived from an EMBL/GenBank/DDBJ whole genome shotgun (WGS) entry which is preliminary data.</text>
</comment>
<evidence type="ECO:0000313" key="1">
    <source>
        <dbReference type="EMBL" id="CAG8768417.1"/>
    </source>
</evidence>
<gene>
    <name evidence="1" type="ORF">RPERSI_LOCUS16100</name>
</gene>
<proteinExistence type="predicted"/>
<feature type="non-terminal residue" evidence="1">
    <location>
        <position position="1"/>
    </location>
</feature>
<name>A0ACA9QXD8_9GLOM</name>
<organism evidence="1 2">
    <name type="scientific">Racocetra persica</name>
    <dbReference type="NCBI Taxonomy" id="160502"/>
    <lineage>
        <taxon>Eukaryota</taxon>
        <taxon>Fungi</taxon>
        <taxon>Fungi incertae sedis</taxon>
        <taxon>Mucoromycota</taxon>
        <taxon>Glomeromycotina</taxon>
        <taxon>Glomeromycetes</taxon>
        <taxon>Diversisporales</taxon>
        <taxon>Gigasporaceae</taxon>
        <taxon>Racocetra</taxon>
    </lineage>
</organism>
<sequence>RTPPDLKQRLAATIIKTIAETLPLWIVRYLLYLASVVEQISNGMYTGKQRDHWCRRLKGGDGWNGYLIAENANTVDVGDNADIVILYAHGGGFNVGGPLISLVVYVKWIKSWMFSHGANTHILALEYGLSPEHPFPTARDNMLNCYQWLVNEKGISPSKIVFAGDSAGATISVVAAVELLNNPVSYTAPVPSRLLLISPCFSALTTSRTFETNNADDCISKIWFENCLTNYLGNSNLLPTCPLISPLFNRHLRGLPKMWICMGSYEVFLEDATLFVEKARSQNVSVEFVVEENNLHNYAVAWPISRDGGAQKAVKYMSRFLFGEQPVIRNDEIIKL</sequence>
<protein>
    <submittedName>
        <fullName evidence="1">3155_t:CDS:1</fullName>
    </submittedName>
</protein>